<feature type="repeat" description="ANK" evidence="1">
    <location>
        <begin position="128"/>
        <end position="155"/>
    </location>
</feature>
<gene>
    <name evidence="2" type="ORF">DM02DRAFT_676366</name>
</gene>
<dbReference type="Gene3D" id="1.25.40.20">
    <property type="entry name" value="Ankyrin repeat-containing domain"/>
    <property type="match status" value="1"/>
</dbReference>
<dbReference type="AlphaFoldDB" id="A0A2V1D811"/>
<dbReference type="InterPro" id="IPR002110">
    <property type="entry name" value="Ankyrin_rpt"/>
</dbReference>
<name>A0A2V1D811_9PLEO</name>
<dbReference type="PROSITE" id="PS50088">
    <property type="entry name" value="ANK_REPEAT"/>
    <property type="match status" value="1"/>
</dbReference>
<dbReference type="OrthoDB" id="426293at2759"/>
<dbReference type="Proteomes" id="UP000244855">
    <property type="component" value="Unassembled WGS sequence"/>
</dbReference>
<reference evidence="2 3" key="1">
    <citation type="journal article" date="2018" name="Sci. Rep.">
        <title>Comparative genomics provides insights into the lifestyle and reveals functional heterogeneity of dark septate endophytic fungi.</title>
        <authorList>
            <person name="Knapp D.G."/>
            <person name="Nemeth J.B."/>
            <person name="Barry K."/>
            <person name="Hainaut M."/>
            <person name="Henrissat B."/>
            <person name="Johnson J."/>
            <person name="Kuo A."/>
            <person name="Lim J.H.P."/>
            <person name="Lipzen A."/>
            <person name="Nolan M."/>
            <person name="Ohm R.A."/>
            <person name="Tamas L."/>
            <person name="Grigoriev I.V."/>
            <person name="Spatafora J.W."/>
            <person name="Nagy L.G."/>
            <person name="Kovacs G.M."/>
        </authorList>
    </citation>
    <scope>NUCLEOTIDE SEQUENCE [LARGE SCALE GENOMIC DNA]</scope>
    <source>
        <strain evidence="2 3">DSE2036</strain>
    </source>
</reference>
<keyword evidence="1" id="KW-0040">ANK repeat</keyword>
<accession>A0A2V1D811</accession>
<organism evidence="2 3">
    <name type="scientific">Periconia macrospinosa</name>
    <dbReference type="NCBI Taxonomy" id="97972"/>
    <lineage>
        <taxon>Eukaryota</taxon>
        <taxon>Fungi</taxon>
        <taxon>Dikarya</taxon>
        <taxon>Ascomycota</taxon>
        <taxon>Pezizomycotina</taxon>
        <taxon>Dothideomycetes</taxon>
        <taxon>Pleosporomycetidae</taxon>
        <taxon>Pleosporales</taxon>
        <taxon>Massarineae</taxon>
        <taxon>Periconiaceae</taxon>
        <taxon>Periconia</taxon>
    </lineage>
</organism>
<dbReference type="STRING" id="97972.A0A2V1D811"/>
<dbReference type="EMBL" id="KZ805546">
    <property type="protein sequence ID" value="PVH94198.1"/>
    <property type="molecule type" value="Genomic_DNA"/>
</dbReference>
<evidence type="ECO:0000313" key="3">
    <source>
        <dbReference type="Proteomes" id="UP000244855"/>
    </source>
</evidence>
<dbReference type="Pfam" id="PF12796">
    <property type="entry name" value="Ank_2"/>
    <property type="match status" value="1"/>
</dbReference>
<dbReference type="InterPro" id="IPR036770">
    <property type="entry name" value="Ankyrin_rpt-contain_sf"/>
</dbReference>
<dbReference type="SUPFAM" id="SSF48403">
    <property type="entry name" value="Ankyrin repeat"/>
    <property type="match status" value="1"/>
</dbReference>
<evidence type="ECO:0000313" key="2">
    <source>
        <dbReference type="EMBL" id="PVH94198.1"/>
    </source>
</evidence>
<proteinExistence type="predicted"/>
<sequence>MTDFTIPEERRMILEAISNGDVKALKSLFEECNIGLVHPTCQGEYYDRTIPDAVQLPTVETMTFYACASQRLDILRFLCEKYPDEGFAYSGIRVAIDSGNAELVKFLCERDPSVVNAELGDDCPVQVLGYAAQKGKDEIVKILLEAGADPNEPPSFRVNYWPFSAAIMGGLSTSTIELYYDKGYNGYESGAASMAVRQSRPDILEVMFRRGRHLPWAQFSEEKSLIDAANERKNPEMITLIRRLYADHNKRRKGRISRMFSKFRSRS</sequence>
<protein>
    <submittedName>
        <fullName evidence="2">Uncharacterized protein</fullName>
    </submittedName>
</protein>
<evidence type="ECO:0000256" key="1">
    <source>
        <dbReference type="PROSITE-ProRule" id="PRU00023"/>
    </source>
</evidence>
<dbReference type="PROSITE" id="PS50297">
    <property type="entry name" value="ANK_REP_REGION"/>
    <property type="match status" value="1"/>
</dbReference>
<keyword evidence="3" id="KW-1185">Reference proteome</keyword>